<dbReference type="InterPro" id="IPR002932">
    <property type="entry name" value="Glu_synthdom"/>
</dbReference>
<feature type="region of interest" description="Disordered" evidence="2">
    <location>
        <begin position="1"/>
        <end position="21"/>
    </location>
</feature>
<evidence type="ECO:0000256" key="2">
    <source>
        <dbReference type="SAM" id="MobiDB-lite"/>
    </source>
</evidence>
<organism evidence="4 5">
    <name type="scientific">Hydrogenoanaerobacterium saccharovorans</name>
    <dbReference type="NCBI Taxonomy" id="474960"/>
    <lineage>
        <taxon>Bacteria</taxon>
        <taxon>Bacillati</taxon>
        <taxon>Bacillota</taxon>
        <taxon>Clostridia</taxon>
        <taxon>Eubacteriales</taxon>
        <taxon>Oscillospiraceae</taxon>
        <taxon>Hydrogenoanaerobacterium</taxon>
    </lineage>
</organism>
<evidence type="ECO:0000256" key="1">
    <source>
        <dbReference type="ARBA" id="ARBA00009716"/>
    </source>
</evidence>
<evidence type="ECO:0000259" key="3">
    <source>
        <dbReference type="Pfam" id="PF01645"/>
    </source>
</evidence>
<dbReference type="RefSeq" id="WP_243423878.1">
    <property type="nucleotide sequence ID" value="NZ_JACSNR010000001.1"/>
</dbReference>
<evidence type="ECO:0000313" key="4">
    <source>
        <dbReference type="EMBL" id="MBM6922274.1"/>
    </source>
</evidence>
<comment type="similarity">
    <text evidence="1">Belongs to the glutamate synthase family.</text>
</comment>
<dbReference type="Pfam" id="PF01645">
    <property type="entry name" value="Glu_synthase"/>
    <property type="match status" value="1"/>
</dbReference>
<name>A0ABS2GL53_9FIRM</name>
<gene>
    <name evidence="4" type="ORF">H9X81_01015</name>
</gene>
<keyword evidence="5" id="KW-1185">Reference proteome</keyword>
<comment type="caution">
    <text evidence="4">The sequence shown here is derived from an EMBL/GenBank/DDBJ whole genome shotgun (WGS) entry which is preliminary data.</text>
</comment>
<dbReference type="SUPFAM" id="SSF51395">
    <property type="entry name" value="FMN-linked oxidoreductases"/>
    <property type="match status" value="1"/>
</dbReference>
<proteinExistence type="inferred from homology"/>
<evidence type="ECO:0000313" key="5">
    <source>
        <dbReference type="Proteomes" id="UP000724149"/>
    </source>
</evidence>
<reference evidence="4 5" key="1">
    <citation type="journal article" date="2021" name="Sci. Rep.">
        <title>The distribution of antibiotic resistance genes in chicken gut microbiota commensals.</title>
        <authorList>
            <person name="Juricova H."/>
            <person name="Matiasovicova J."/>
            <person name="Kubasova T."/>
            <person name="Cejkova D."/>
            <person name="Rychlik I."/>
        </authorList>
    </citation>
    <scope>NUCLEOTIDE SEQUENCE [LARGE SCALE GENOMIC DNA]</scope>
    <source>
        <strain evidence="4 5">An564</strain>
    </source>
</reference>
<sequence>MSYSPKLGSAFNKTRLRDPEHPTTCSGMCSVCGECPGLCEIGLAAVRGADTVYPTAGGIYQYGSEKDYPVDLSHFNINGRVFGAVGAPECSAEATVFHVKMETEIGRRNPIKLKLPVVLPAMAKLAWPEYFGGAAMAGVLAVIGEGAIDKDPNLVCENARVKECQLLKDMIGAFRKYDHGYGQIILQVNCDDDIRGVAEYGLTECGATAIEFKFGQSAKGIQAMGIVEGLDKALKMKKNGNLILPDPEDPEVQKEYLAGRGPHFRDYNRLPMWTEEYLCGRIEELRKLGAKNIFFKMAGYDPQDMEKVLRIACKAEVDMVTFDGAGGGSGNSPVKMMNEWCYPTIQMESELYTICQRLEKEGLELPDIAITGGIASEDQVFKTLAFGAPYVTMVGIGRAAMAAAMSAKKVGELIAEGNVPKEYAKFGSTVPEIFADLRELRSIYGDEADSFPTGAIGVFSYLNKIHLGVRQFLALNRKFDVAYTDRTDLIPLTYEALDLLNGTYLK</sequence>
<dbReference type="Proteomes" id="UP000724149">
    <property type="component" value="Unassembled WGS sequence"/>
</dbReference>
<dbReference type="InterPro" id="IPR013785">
    <property type="entry name" value="Aldolase_TIM"/>
</dbReference>
<protein>
    <submittedName>
        <fullName evidence="4">FMN-binding glutamate synthase family protein</fullName>
    </submittedName>
</protein>
<dbReference type="Gene3D" id="3.20.20.70">
    <property type="entry name" value="Aldolase class I"/>
    <property type="match status" value="1"/>
</dbReference>
<feature type="domain" description="Glutamate synthase" evidence="3">
    <location>
        <begin position="275"/>
        <end position="403"/>
    </location>
</feature>
<dbReference type="PANTHER" id="PTHR43819">
    <property type="entry name" value="ARCHAEAL-TYPE GLUTAMATE SYNTHASE [NADPH]"/>
    <property type="match status" value="1"/>
</dbReference>
<dbReference type="PANTHER" id="PTHR43819:SF1">
    <property type="entry name" value="ARCHAEAL-TYPE GLUTAMATE SYNTHASE [NADPH]"/>
    <property type="match status" value="1"/>
</dbReference>
<accession>A0ABS2GL53</accession>
<dbReference type="EMBL" id="JACSNR010000001">
    <property type="protein sequence ID" value="MBM6922274.1"/>
    <property type="molecule type" value="Genomic_DNA"/>
</dbReference>